<dbReference type="Proteomes" id="UP000477911">
    <property type="component" value="Unassembled WGS sequence"/>
</dbReference>
<evidence type="ECO:0000256" key="1">
    <source>
        <dbReference type="ARBA" id="ARBA00023015"/>
    </source>
</evidence>
<keyword evidence="1" id="KW-0805">Transcription regulation</keyword>
<dbReference type="GO" id="GO:0003700">
    <property type="term" value="F:DNA-binding transcription factor activity"/>
    <property type="evidence" value="ECO:0007669"/>
    <property type="project" value="InterPro"/>
</dbReference>
<accession>A0A6L7G377</accession>
<protein>
    <submittedName>
        <fullName evidence="5">Winged helix DNA-binding protein</fullName>
    </submittedName>
</protein>
<keyword evidence="2 5" id="KW-0238">DNA-binding</keyword>
<sequence>MTDETAYQPDPWDDLGRILPAVGQAWRRSLGQALSAEGLSDATALPILVLWRAKDRAIRQHELAQLLGLETSGVVRLLDTLGRRGLLNRIPDPADRRARLLELTDEGRALGARADRIARALRRALLADLPEADLQATYRVLLHLSDVLDTREQEQKAK</sequence>
<evidence type="ECO:0000313" key="5">
    <source>
        <dbReference type="EMBL" id="MXN17927.1"/>
    </source>
</evidence>
<comment type="caution">
    <text evidence="5">The sequence shown here is derived from an EMBL/GenBank/DDBJ whole genome shotgun (WGS) entry which is preliminary data.</text>
</comment>
<reference evidence="5 6" key="1">
    <citation type="submission" date="2019-12" db="EMBL/GenBank/DDBJ databases">
        <authorList>
            <person name="Li M."/>
        </authorList>
    </citation>
    <scope>NUCLEOTIDE SEQUENCE [LARGE SCALE GENOMIC DNA]</scope>
    <source>
        <strain evidence="5 6">GBMRC 2024</strain>
    </source>
</reference>
<dbReference type="InterPro" id="IPR039422">
    <property type="entry name" value="MarR/SlyA-like"/>
</dbReference>
<organism evidence="5 6">
    <name type="scientific">Pseudooceanicola albus</name>
    <dbReference type="NCBI Taxonomy" id="2692189"/>
    <lineage>
        <taxon>Bacteria</taxon>
        <taxon>Pseudomonadati</taxon>
        <taxon>Pseudomonadota</taxon>
        <taxon>Alphaproteobacteria</taxon>
        <taxon>Rhodobacterales</taxon>
        <taxon>Paracoccaceae</taxon>
        <taxon>Pseudooceanicola</taxon>
    </lineage>
</organism>
<evidence type="ECO:0000256" key="2">
    <source>
        <dbReference type="ARBA" id="ARBA00023125"/>
    </source>
</evidence>
<dbReference type="InterPro" id="IPR036390">
    <property type="entry name" value="WH_DNA-bd_sf"/>
</dbReference>
<dbReference type="Gene3D" id="1.10.10.10">
    <property type="entry name" value="Winged helix-like DNA-binding domain superfamily/Winged helix DNA-binding domain"/>
    <property type="match status" value="1"/>
</dbReference>
<gene>
    <name evidence="5" type="ORF">GR170_08775</name>
</gene>
<dbReference type="SUPFAM" id="SSF46785">
    <property type="entry name" value="Winged helix' DNA-binding domain"/>
    <property type="match status" value="1"/>
</dbReference>
<name>A0A6L7G377_9RHOB</name>
<dbReference type="InterPro" id="IPR036388">
    <property type="entry name" value="WH-like_DNA-bd_sf"/>
</dbReference>
<evidence type="ECO:0000313" key="6">
    <source>
        <dbReference type="Proteomes" id="UP000477911"/>
    </source>
</evidence>
<evidence type="ECO:0000256" key="3">
    <source>
        <dbReference type="ARBA" id="ARBA00023163"/>
    </source>
</evidence>
<keyword evidence="3" id="KW-0804">Transcription</keyword>
<dbReference type="RefSeq" id="WP_160893747.1">
    <property type="nucleotide sequence ID" value="NZ_WUMU01000006.1"/>
</dbReference>
<dbReference type="Pfam" id="PF01047">
    <property type="entry name" value="MarR"/>
    <property type="match status" value="1"/>
</dbReference>
<dbReference type="GO" id="GO:0003677">
    <property type="term" value="F:DNA binding"/>
    <property type="evidence" value="ECO:0007669"/>
    <property type="project" value="UniProtKB-KW"/>
</dbReference>
<dbReference type="PROSITE" id="PS50995">
    <property type="entry name" value="HTH_MARR_2"/>
    <property type="match status" value="1"/>
</dbReference>
<proteinExistence type="predicted"/>
<evidence type="ECO:0000259" key="4">
    <source>
        <dbReference type="PROSITE" id="PS50995"/>
    </source>
</evidence>
<feature type="domain" description="HTH marR-type" evidence="4">
    <location>
        <begin position="12"/>
        <end position="146"/>
    </location>
</feature>
<keyword evidence="6" id="KW-1185">Reference proteome</keyword>
<dbReference type="EMBL" id="WUMU01000006">
    <property type="protein sequence ID" value="MXN17927.1"/>
    <property type="molecule type" value="Genomic_DNA"/>
</dbReference>
<dbReference type="PANTHER" id="PTHR33164:SF64">
    <property type="entry name" value="TRANSCRIPTIONAL REGULATOR SLYA"/>
    <property type="match status" value="1"/>
</dbReference>
<dbReference type="PANTHER" id="PTHR33164">
    <property type="entry name" value="TRANSCRIPTIONAL REGULATOR, MARR FAMILY"/>
    <property type="match status" value="1"/>
</dbReference>
<dbReference type="PRINTS" id="PR00598">
    <property type="entry name" value="HTHMARR"/>
</dbReference>
<dbReference type="InterPro" id="IPR000835">
    <property type="entry name" value="HTH_MarR-typ"/>
</dbReference>
<dbReference type="SMART" id="SM00347">
    <property type="entry name" value="HTH_MARR"/>
    <property type="match status" value="1"/>
</dbReference>
<dbReference type="GO" id="GO:0006950">
    <property type="term" value="P:response to stress"/>
    <property type="evidence" value="ECO:0007669"/>
    <property type="project" value="TreeGrafter"/>
</dbReference>
<dbReference type="AlphaFoldDB" id="A0A6L7G377"/>